<evidence type="ECO:0000256" key="2">
    <source>
        <dbReference type="ARBA" id="ARBA00022679"/>
    </source>
</evidence>
<dbReference type="PANTHER" id="PTHR13090:SF1">
    <property type="entry name" value="ARGININE-HYDROXYLASE NDUFAF5, MITOCHONDRIAL"/>
    <property type="match status" value="1"/>
</dbReference>
<keyword evidence="2" id="KW-0808">Transferase</keyword>
<dbReference type="AlphaFoldDB" id="A0AAW6RMP5"/>
<gene>
    <name evidence="3" type="ORF">QB898_03075</name>
</gene>
<comment type="caution">
    <text evidence="3">The sequence shown here is derived from an EMBL/GenBank/DDBJ whole genome shotgun (WGS) entry which is preliminary data.</text>
</comment>
<dbReference type="PANTHER" id="PTHR13090">
    <property type="entry name" value="ARGININE-HYDROXYLASE NDUFAF5, MITOCHONDRIAL"/>
    <property type="match status" value="1"/>
</dbReference>
<dbReference type="RefSeq" id="WP_279523732.1">
    <property type="nucleotide sequence ID" value="NZ_JARVII010000003.1"/>
</dbReference>
<dbReference type="SUPFAM" id="SSF53335">
    <property type="entry name" value="S-adenosyl-L-methionine-dependent methyltransferases"/>
    <property type="match status" value="1"/>
</dbReference>
<dbReference type="Proteomes" id="UP001237156">
    <property type="component" value="Unassembled WGS sequence"/>
</dbReference>
<sequence length="312" mass="34482">MTAASSPSSPPSLDARAAARLAALPGPAPWLHEEVARRMAERLPWITLPVKRWAHWSPRHGGMQGHALVAAHFAQAECVGVPAGESPTGDAPLPWWRPARWARPALRTVAQPEAGSVQMVWANMLLHRVAEPQALMRQWLQALAVDGFVMFSCLGPDTLRGLRALYARLGWPAPAHEFTDMHDWGDMLMQAGFAEPVMFMEHVTLTFETPQRALQELRALGRNLSRSRFAALRGRRWHARLLAEMESLRGNSAESGAESGSIPLEFELIYGHALKPAPRATVSAETVIGLDDMRQALRQPRPHSLPPESRAE</sequence>
<proteinExistence type="predicted"/>
<reference evidence="3 4" key="1">
    <citation type="submission" date="2023-04" db="EMBL/GenBank/DDBJ databases">
        <title>Ottowia paracancer sp. nov., isolated from human stomach.</title>
        <authorList>
            <person name="Song Y."/>
        </authorList>
    </citation>
    <scope>NUCLEOTIDE SEQUENCE [LARGE SCALE GENOMIC DNA]</scope>
    <source>
        <strain evidence="3 4">10c7w1</strain>
    </source>
</reference>
<protein>
    <submittedName>
        <fullName evidence="3">Biotin synthase</fullName>
    </submittedName>
</protein>
<accession>A0AAW6RMP5</accession>
<evidence type="ECO:0000313" key="4">
    <source>
        <dbReference type="Proteomes" id="UP001237156"/>
    </source>
</evidence>
<name>A0AAW6RMP5_9BURK</name>
<dbReference type="GO" id="GO:0032259">
    <property type="term" value="P:methylation"/>
    <property type="evidence" value="ECO:0007669"/>
    <property type="project" value="UniProtKB-KW"/>
</dbReference>
<evidence type="ECO:0000256" key="1">
    <source>
        <dbReference type="ARBA" id="ARBA00022603"/>
    </source>
</evidence>
<evidence type="ECO:0000313" key="3">
    <source>
        <dbReference type="EMBL" id="MDG9698710.1"/>
    </source>
</evidence>
<keyword evidence="1" id="KW-0489">Methyltransferase</keyword>
<organism evidence="3 4">
    <name type="scientific">Ottowia cancrivicina</name>
    <dbReference type="NCBI Taxonomy" id="3040346"/>
    <lineage>
        <taxon>Bacteria</taxon>
        <taxon>Pseudomonadati</taxon>
        <taxon>Pseudomonadota</taxon>
        <taxon>Betaproteobacteria</taxon>
        <taxon>Burkholderiales</taxon>
        <taxon>Comamonadaceae</taxon>
        <taxon>Ottowia</taxon>
    </lineage>
</organism>
<dbReference type="InterPro" id="IPR050602">
    <property type="entry name" value="Malonyl-ACP_OMT"/>
</dbReference>
<dbReference type="Gene3D" id="3.40.50.150">
    <property type="entry name" value="Vaccinia Virus protein VP39"/>
    <property type="match status" value="1"/>
</dbReference>
<dbReference type="EMBL" id="JARVII010000003">
    <property type="protein sequence ID" value="MDG9698710.1"/>
    <property type="molecule type" value="Genomic_DNA"/>
</dbReference>
<dbReference type="GO" id="GO:0008168">
    <property type="term" value="F:methyltransferase activity"/>
    <property type="evidence" value="ECO:0007669"/>
    <property type="project" value="UniProtKB-KW"/>
</dbReference>
<dbReference type="InterPro" id="IPR029063">
    <property type="entry name" value="SAM-dependent_MTases_sf"/>
</dbReference>
<keyword evidence="4" id="KW-1185">Reference proteome</keyword>